<sequence>VLETGDGRTSKFSGDGAPIRARYQERYQLDQDESLSFNKFISEDKKLTHDLAVESGHGHLVPEQVCFPREYRDDLWRDIRDGLGLGDDSHVVLKLCNRSRAAGVLVASVRELDEMLRELLVVPSEAELEQWLGPLAERMLDGPGVNLGCEAQSFEEQRRHWWSNESPVFVAERLCTSVPCESGGRSYDATMRVGFALRRRAASGDGPPAGGPDELAADWLGGYWKLPASPLDDGFSRSSCISAARTAGTAPVPAEHLHEVFAALGGAVQQLFSSQEPCPEDLQTVHAQRHGHGRELTAFFTARLGTSCFQRSPAKALRMLEDALQLLDAAPEPAPCQRYVRSFVHRSLGCVVGPEEERPGQLRRAAALHPSSALALFWLGASALQSGAERLEDARAHLARSLLLDPDLRPAYVCLAVACIKLGLFEERPPASRRPASPGTRRRPCATTTSPWPAASGPCSSGPPPGPRARAPPRPRPRGCGAGRWRPSPWPSTARRPGGAAAPRRAPAPARSRRGPRPTSRCASPWRGPCTRSACRCRRPGPGGRCTPTACRAAAAAGRRAGAAPRDRGLGRPSHRGRPGRGERWPGTSWTT</sequence>
<feature type="non-terminal residue" evidence="2">
    <location>
        <position position="1"/>
    </location>
</feature>
<feature type="region of interest" description="Disordered" evidence="1">
    <location>
        <begin position="429"/>
        <end position="592"/>
    </location>
</feature>
<gene>
    <name evidence="2" type="ORF">PCOR1329_LOCUS7506</name>
</gene>
<organism evidence="2 3">
    <name type="scientific">Prorocentrum cordatum</name>
    <dbReference type="NCBI Taxonomy" id="2364126"/>
    <lineage>
        <taxon>Eukaryota</taxon>
        <taxon>Sar</taxon>
        <taxon>Alveolata</taxon>
        <taxon>Dinophyceae</taxon>
        <taxon>Prorocentrales</taxon>
        <taxon>Prorocentraceae</taxon>
        <taxon>Prorocentrum</taxon>
    </lineage>
</organism>
<reference evidence="2" key="1">
    <citation type="submission" date="2023-10" db="EMBL/GenBank/DDBJ databases">
        <authorList>
            <person name="Chen Y."/>
            <person name="Shah S."/>
            <person name="Dougan E. K."/>
            <person name="Thang M."/>
            <person name="Chan C."/>
        </authorList>
    </citation>
    <scope>NUCLEOTIDE SEQUENCE [LARGE SCALE GENOMIC DNA]</scope>
</reference>
<comment type="caution">
    <text evidence="2">The sequence shown here is derived from an EMBL/GenBank/DDBJ whole genome shotgun (WGS) entry which is preliminary data.</text>
</comment>
<proteinExistence type="predicted"/>
<evidence type="ECO:0000313" key="2">
    <source>
        <dbReference type="EMBL" id="CAK0798860.1"/>
    </source>
</evidence>
<dbReference type="Gene3D" id="1.25.40.10">
    <property type="entry name" value="Tetratricopeptide repeat domain"/>
    <property type="match status" value="1"/>
</dbReference>
<dbReference type="EMBL" id="CAUYUJ010002036">
    <property type="protein sequence ID" value="CAK0798860.1"/>
    <property type="molecule type" value="Genomic_DNA"/>
</dbReference>
<feature type="compositionally biased region" description="Low complexity" evidence="1">
    <location>
        <begin position="450"/>
        <end position="460"/>
    </location>
</feature>
<feature type="compositionally biased region" description="Low complexity" evidence="1">
    <location>
        <begin position="483"/>
        <end position="510"/>
    </location>
</feature>
<name>A0ABN9Q6F0_9DINO</name>
<dbReference type="SUPFAM" id="SSF48452">
    <property type="entry name" value="TPR-like"/>
    <property type="match status" value="1"/>
</dbReference>
<feature type="compositionally biased region" description="Low complexity" evidence="1">
    <location>
        <begin position="545"/>
        <end position="564"/>
    </location>
</feature>
<evidence type="ECO:0000256" key="1">
    <source>
        <dbReference type="SAM" id="MobiDB-lite"/>
    </source>
</evidence>
<dbReference type="Proteomes" id="UP001189429">
    <property type="component" value="Unassembled WGS sequence"/>
</dbReference>
<dbReference type="InterPro" id="IPR011990">
    <property type="entry name" value="TPR-like_helical_dom_sf"/>
</dbReference>
<feature type="compositionally biased region" description="Pro residues" evidence="1">
    <location>
        <begin position="461"/>
        <end position="470"/>
    </location>
</feature>
<accession>A0ABN9Q6F0</accession>
<keyword evidence="3" id="KW-1185">Reference proteome</keyword>
<evidence type="ECO:0000313" key="3">
    <source>
        <dbReference type="Proteomes" id="UP001189429"/>
    </source>
</evidence>
<protein>
    <submittedName>
        <fullName evidence="2">Uncharacterized protein</fullName>
    </submittedName>
</protein>